<comment type="caution">
    <text evidence="3">The sequence shown here is derived from an EMBL/GenBank/DDBJ whole genome shotgun (WGS) entry which is preliminary data.</text>
</comment>
<dbReference type="AlphaFoldDB" id="A0A0P9MNE9"/>
<evidence type="ECO:0000313" key="4">
    <source>
        <dbReference type="Proteomes" id="UP000271468"/>
    </source>
</evidence>
<keyword evidence="1" id="KW-0812">Transmembrane</keyword>
<protein>
    <submittedName>
        <fullName evidence="3">Membrane protein</fullName>
    </submittedName>
</protein>
<dbReference type="EMBL" id="RBOV01000281">
    <property type="protein sequence ID" value="RMN09685.1"/>
    <property type="molecule type" value="Genomic_DNA"/>
</dbReference>
<keyword evidence="1" id="KW-0472">Membrane</keyword>
<gene>
    <name evidence="3" type="ORF">ALQ65_02331</name>
</gene>
<dbReference type="InterPro" id="IPR041208">
    <property type="entry name" value="Cap15"/>
</dbReference>
<evidence type="ECO:0000313" key="3">
    <source>
        <dbReference type="EMBL" id="RMN09685.1"/>
    </source>
</evidence>
<feature type="domain" description="CD-NTase-associated protein 15" evidence="2">
    <location>
        <begin position="85"/>
        <end position="204"/>
    </location>
</feature>
<evidence type="ECO:0000256" key="1">
    <source>
        <dbReference type="SAM" id="Phobius"/>
    </source>
</evidence>
<proteinExistence type="predicted"/>
<reference evidence="3 4" key="1">
    <citation type="submission" date="2018-08" db="EMBL/GenBank/DDBJ databases">
        <title>Recombination of ecologically and evolutionarily significant loci maintains genetic cohesion in the Pseudomonas syringae species complex.</title>
        <authorList>
            <person name="Dillon M."/>
            <person name="Thakur S."/>
            <person name="Almeida R.N.D."/>
            <person name="Weir B.S."/>
            <person name="Guttman D.S."/>
        </authorList>
    </citation>
    <scope>NUCLEOTIDE SEQUENCE [LARGE SCALE GENOMIC DNA]</scope>
    <source>
        <strain evidence="3 4">ICMP 12341</strain>
    </source>
</reference>
<name>A0A0P9MNE9_9PSED</name>
<accession>A0A0P9MNE9</accession>
<keyword evidence="1" id="KW-1133">Transmembrane helix</keyword>
<sequence length="205" mass="22869">MQDHEYSVIGHRRSSIGRYLGMLATIVVSFLPAVGIGLSDLMATIGVPEWGKYFVVIPLTASVTYTALHWVFNTYGWRPLSFLAQVPNISGDWNCVGQTLDDDGRVAHDWEADLTISQTWEKIRVRLETKSSVSHSMSVALIPEPDGCWMLMYSYMNKPKTGNGHLNGHQGYSEMRFAKGLKSAQGDYFTAKGRGTAGIMIFTRR</sequence>
<evidence type="ECO:0000259" key="2">
    <source>
        <dbReference type="Pfam" id="PF18153"/>
    </source>
</evidence>
<organism evidence="3 4">
    <name type="scientific">Pseudomonas syringae pv. coriandricola</name>
    <dbReference type="NCBI Taxonomy" id="264453"/>
    <lineage>
        <taxon>Bacteria</taxon>
        <taxon>Pseudomonadati</taxon>
        <taxon>Pseudomonadota</taxon>
        <taxon>Gammaproteobacteria</taxon>
        <taxon>Pseudomonadales</taxon>
        <taxon>Pseudomonadaceae</taxon>
        <taxon>Pseudomonas</taxon>
    </lineage>
</organism>
<dbReference type="Proteomes" id="UP000271468">
    <property type="component" value="Unassembled WGS sequence"/>
</dbReference>
<dbReference type="Pfam" id="PF18153">
    <property type="entry name" value="Cap15_CD_rec"/>
    <property type="match status" value="1"/>
</dbReference>
<feature type="transmembrane region" description="Helical" evidence="1">
    <location>
        <begin position="50"/>
        <end position="72"/>
    </location>
</feature>
<feature type="transmembrane region" description="Helical" evidence="1">
    <location>
        <begin position="20"/>
        <end position="38"/>
    </location>
</feature>